<proteinExistence type="predicted"/>
<evidence type="ECO:0000256" key="1">
    <source>
        <dbReference type="ARBA" id="ARBA00023015"/>
    </source>
</evidence>
<keyword evidence="2" id="KW-0238">DNA-binding</keyword>
<comment type="caution">
    <text evidence="5">The sequence shown here is derived from an EMBL/GenBank/DDBJ whole genome shotgun (WGS) entry which is preliminary data.</text>
</comment>
<dbReference type="PANTHER" id="PTHR30146">
    <property type="entry name" value="LACI-RELATED TRANSCRIPTIONAL REPRESSOR"/>
    <property type="match status" value="1"/>
</dbReference>
<dbReference type="InterPro" id="IPR001761">
    <property type="entry name" value="Peripla_BP/Lac1_sug-bd_dom"/>
</dbReference>
<dbReference type="SMART" id="SM00354">
    <property type="entry name" value="HTH_LACI"/>
    <property type="match status" value="1"/>
</dbReference>
<dbReference type="AlphaFoldDB" id="A0A2V1HSH7"/>
<reference evidence="5 6" key="1">
    <citation type="submission" date="2018-05" db="EMBL/GenBank/DDBJ databases">
        <title>Amnibacterium sp. M8JJ-5, whole genome shotgun sequence.</title>
        <authorList>
            <person name="Tuo L."/>
        </authorList>
    </citation>
    <scope>NUCLEOTIDE SEQUENCE [LARGE SCALE GENOMIC DNA]</scope>
    <source>
        <strain evidence="5 6">M8JJ-5</strain>
    </source>
</reference>
<dbReference type="InterPro" id="IPR000843">
    <property type="entry name" value="HTH_LacI"/>
</dbReference>
<evidence type="ECO:0000313" key="5">
    <source>
        <dbReference type="EMBL" id="PVZ95291.1"/>
    </source>
</evidence>
<evidence type="ECO:0000256" key="2">
    <source>
        <dbReference type="ARBA" id="ARBA00023125"/>
    </source>
</evidence>
<dbReference type="SUPFAM" id="SSF47413">
    <property type="entry name" value="lambda repressor-like DNA-binding domains"/>
    <property type="match status" value="1"/>
</dbReference>
<evidence type="ECO:0000313" key="6">
    <source>
        <dbReference type="Proteomes" id="UP000244893"/>
    </source>
</evidence>
<dbReference type="PROSITE" id="PS00356">
    <property type="entry name" value="HTH_LACI_1"/>
    <property type="match status" value="1"/>
</dbReference>
<dbReference type="OrthoDB" id="3430936at2"/>
<evidence type="ECO:0000256" key="3">
    <source>
        <dbReference type="ARBA" id="ARBA00023163"/>
    </source>
</evidence>
<dbReference type="RefSeq" id="WP_116755028.1">
    <property type="nucleotide sequence ID" value="NZ_JBHUEX010000001.1"/>
</dbReference>
<evidence type="ECO:0000259" key="4">
    <source>
        <dbReference type="PROSITE" id="PS50932"/>
    </source>
</evidence>
<dbReference type="PANTHER" id="PTHR30146:SF109">
    <property type="entry name" value="HTH-TYPE TRANSCRIPTIONAL REGULATOR GALS"/>
    <property type="match status" value="1"/>
</dbReference>
<keyword evidence="1" id="KW-0805">Transcription regulation</keyword>
<dbReference type="GO" id="GO:0003700">
    <property type="term" value="F:DNA-binding transcription factor activity"/>
    <property type="evidence" value="ECO:0007669"/>
    <property type="project" value="TreeGrafter"/>
</dbReference>
<dbReference type="Pfam" id="PF00356">
    <property type="entry name" value="LacI"/>
    <property type="match status" value="1"/>
</dbReference>
<dbReference type="GO" id="GO:0000976">
    <property type="term" value="F:transcription cis-regulatory region binding"/>
    <property type="evidence" value="ECO:0007669"/>
    <property type="project" value="TreeGrafter"/>
</dbReference>
<organism evidence="5 6">
    <name type="scientific">Amnibacterium flavum</name>
    <dbReference type="NCBI Taxonomy" id="2173173"/>
    <lineage>
        <taxon>Bacteria</taxon>
        <taxon>Bacillati</taxon>
        <taxon>Actinomycetota</taxon>
        <taxon>Actinomycetes</taxon>
        <taxon>Micrococcales</taxon>
        <taxon>Microbacteriaceae</taxon>
        <taxon>Amnibacterium</taxon>
    </lineage>
</organism>
<feature type="domain" description="HTH lacI-type" evidence="4">
    <location>
        <begin position="5"/>
        <end position="59"/>
    </location>
</feature>
<keyword evidence="6" id="KW-1185">Reference proteome</keyword>
<dbReference type="Gene3D" id="1.10.260.40">
    <property type="entry name" value="lambda repressor-like DNA-binding domains"/>
    <property type="match status" value="1"/>
</dbReference>
<dbReference type="Gene3D" id="3.40.50.2300">
    <property type="match status" value="2"/>
</dbReference>
<dbReference type="InterPro" id="IPR028082">
    <property type="entry name" value="Peripla_BP_I"/>
</dbReference>
<name>A0A2V1HSH7_9MICO</name>
<sequence>MAGKPTIDDVARIAQVSRQTVSNVVNSPEIVRPETRARVEDAIGQLGYRPHASARRLRSQKSSTIGIRLAAMGDGISGSVLDRFLHALTEGAYARGMRVLLFTADDDAGEIEQIERLRDDRDADAFVLTSTSHSDLRTRWLLDQGIPFVTFGRPWAADDMGDPMHHWVDVDGRAGLRAAAEHLIATGARRVAYLGWPSPSATGDDRRRGWADAMSSRGASESELASLSIEAEEDVTAARVAVAEFLDRRPDVDAIATASDSLALGALIATTALGRTDVAITGFDNTPVAAAVGLTSVEQRLGMVADGVLELLMGVSGRDISMREPRPGEAHRLVTPELVVRGSGGGERPVPVVDPM</sequence>
<dbReference type="Pfam" id="PF00532">
    <property type="entry name" value="Peripla_BP_1"/>
    <property type="match status" value="1"/>
</dbReference>
<protein>
    <submittedName>
        <fullName evidence="5">LacI family transcriptional regulator</fullName>
    </submittedName>
</protein>
<gene>
    <name evidence="5" type="ORF">DDQ50_01845</name>
</gene>
<dbReference type="EMBL" id="QEOP01000001">
    <property type="protein sequence ID" value="PVZ95291.1"/>
    <property type="molecule type" value="Genomic_DNA"/>
</dbReference>
<dbReference type="SUPFAM" id="SSF53822">
    <property type="entry name" value="Periplasmic binding protein-like I"/>
    <property type="match status" value="1"/>
</dbReference>
<keyword evidence="3" id="KW-0804">Transcription</keyword>
<dbReference type="InterPro" id="IPR010982">
    <property type="entry name" value="Lambda_DNA-bd_dom_sf"/>
</dbReference>
<dbReference type="Proteomes" id="UP000244893">
    <property type="component" value="Unassembled WGS sequence"/>
</dbReference>
<dbReference type="PROSITE" id="PS50932">
    <property type="entry name" value="HTH_LACI_2"/>
    <property type="match status" value="1"/>
</dbReference>
<accession>A0A2V1HSH7</accession>
<dbReference type="CDD" id="cd01392">
    <property type="entry name" value="HTH_LacI"/>
    <property type="match status" value="1"/>
</dbReference>